<protein>
    <submittedName>
        <fullName evidence="9">Nuclear protein SET</fullName>
    </submittedName>
    <submittedName>
        <fullName evidence="10">SET domain-containing protein</fullName>
    </submittedName>
</protein>
<keyword evidence="2" id="KW-0158">Chromosome</keyword>
<dbReference type="SMART" id="SM00317">
    <property type="entry name" value="SET"/>
    <property type="match status" value="1"/>
</dbReference>
<name>A0A0K8QP58_9GAMM</name>
<evidence type="ECO:0000313" key="9">
    <source>
        <dbReference type="EMBL" id="GAN45898.1"/>
    </source>
</evidence>
<dbReference type="PANTHER" id="PTHR46223">
    <property type="entry name" value="HISTONE-LYSINE N-METHYLTRANSFERASE SUV39H"/>
    <property type="match status" value="1"/>
</dbReference>
<evidence type="ECO:0000256" key="6">
    <source>
        <dbReference type="ARBA" id="ARBA00022723"/>
    </source>
</evidence>
<dbReference type="GO" id="GO:0008168">
    <property type="term" value="F:methyltransferase activity"/>
    <property type="evidence" value="ECO:0007669"/>
    <property type="project" value="UniProtKB-KW"/>
</dbReference>
<dbReference type="SUPFAM" id="SSF82199">
    <property type="entry name" value="SET domain"/>
    <property type="match status" value="1"/>
</dbReference>
<dbReference type="STRING" id="1475481.GCA_000953855_02016"/>
<evidence type="ECO:0000256" key="4">
    <source>
        <dbReference type="ARBA" id="ARBA00022679"/>
    </source>
</evidence>
<dbReference type="PANTHER" id="PTHR46223:SF3">
    <property type="entry name" value="HISTONE-LYSINE N-METHYLTRANSFERASE SET-23"/>
    <property type="match status" value="1"/>
</dbReference>
<keyword evidence="4" id="KW-0808">Transferase</keyword>
<evidence type="ECO:0000256" key="1">
    <source>
        <dbReference type="ARBA" id="ARBA00004286"/>
    </source>
</evidence>
<evidence type="ECO:0000256" key="3">
    <source>
        <dbReference type="ARBA" id="ARBA00022603"/>
    </source>
</evidence>
<keyword evidence="3" id="KW-0489">Methyltransferase</keyword>
<keyword evidence="5" id="KW-0949">S-adenosyl-L-methionine</keyword>
<reference evidence="9" key="1">
    <citation type="submission" date="2015-03" db="EMBL/GenBank/DDBJ databases">
        <title>Draft genome sequence of Mizugakiibacter sediminis skMP5.</title>
        <authorList>
            <person name="Watanabe T."/>
            <person name="Kojima H."/>
            <person name="Fukui M."/>
        </authorList>
    </citation>
    <scope>NUCLEOTIDE SEQUENCE</scope>
    <source>
        <strain evidence="9">SkMP5</strain>
    </source>
</reference>
<keyword evidence="11" id="KW-1185">Reference proteome</keyword>
<evidence type="ECO:0000259" key="8">
    <source>
        <dbReference type="PROSITE" id="PS50280"/>
    </source>
</evidence>
<dbReference type="EMBL" id="DF952423">
    <property type="protein sequence ID" value="GAN45898.1"/>
    <property type="molecule type" value="Genomic_DNA"/>
</dbReference>
<keyword evidence="6" id="KW-0479">Metal-binding</keyword>
<feature type="domain" description="SET" evidence="8">
    <location>
        <begin position="3"/>
        <end position="122"/>
    </location>
</feature>
<keyword evidence="7" id="KW-0862">Zinc</keyword>
<dbReference type="Pfam" id="PF00856">
    <property type="entry name" value="SET"/>
    <property type="match status" value="1"/>
</dbReference>
<organism evidence="10">
    <name type="scientific">Mizugakiibacter sediminis</name>
    <dbReference type="NCBI Taxonomy" id="1475481"/>
    <lineage>
        <taxon>Bacteria</taxon>
        <taxon>Pseudomonadati</taxon>
        <taxon>Pseudomonadota</taxon>
        <taxon>Gammaproteobacteria</taxon>
        <taxon>Lysobacterales</taxon>
        <taxon>Rhodanobacteraceae</taxon>
        <taxon>Mizugakiibacter</taxon>
    </lineage>
</organism>
<dbReference type="InterPro" id="IPR050973">
    <property type="entry name" value="H3K9_Histone-Lys_N-MTase"/>
</dbReference>
<accession>A0A0K8QP58</accession>
<dbReference type="Proteomes" id="UP000253740">
    <property type="component" value="Unassembled WGS sequence"/>
</dbReference>
<evidence type="ECO:0000256" key="7">
    <source>
        <dbReference type="ARBA" id="ARBA00022833"/>
    </source>
</evidence>
<reference evidence="10" key="2">
    <citation type="submission" date="2015-08" db="EMBL/GenBank/DDBJ databases">
        <title>Complete DNA Sequence of Pseudomonas syringae pv. actinidiae, the Causal Agent of Kiwifruit Canker Disease.</title>
        <authorList>
            <person name="Rikkerink E.H.A."/>
            <person name="Fineran P.C."/>
        </authorList>
    </citation>
    <scope>NUCLEOTIDE SEQUENCE</scope>
    <source>
        <strain evidence="10">SkMP5</strain>
    </source>
</reference>
<proteinExistence type="predicted"/>
<comment type="subcellular location">
    <subcellularLocation>
        <location evidence="1">Chromosome</location>
    </subcellularLocation>
</comment>
<dbReference type="InterPro" id="IPR001214">
    <property type="entry name" value="SET_dom"/>
</dbReference>
<dbReference type="GO" id="GO:0046872">
    <property type="term" value="F:metal ion binding"/>
    <property type="evidence" value="ECO:0007669"/>
    <property type="project" value="UniProtKB-KW"/>
</dbReference>
<dbReference type="InterPro" id="IPR046341">
    <property type="entry name" value="SET_dom_sf"/>
</dbReference>
<dbReference type="HOGENOM" id="CLU_020840_4_1_6"/>
<dbReference type="EMBL" id="DF970222">
    <property type="protein sequence ID" value="GAP66664.1"/>
    <property type="molecule type" value="Genomic_DNA"/>
</dbReference>
<sequence>MSRKIALRRSPIHGNGVFAVADIKAGATVAVYRGRLITHRQADRLYADGAESGHTFLFTLNDRYIVDGNVGGNIARWINHGCDPNCQAFVEEAEDGNPRHDRVVIEALRDIRAGEELTYDYGITLEVRQTPRLKALWACRCGARNCAGTMLKPKRGRRAA</sequence>
<evidence type="ECO:0000256" key="5">
    <source>
        <dbReference type="ARBA" id="ARBA00022691"/>
    </source>
</evidence>
<dbReference type="AlphaFoldDB" id="A0A0K8QP58"/>
<dbReference type="RefSeq" id="WP_062537252.1">
    <property type="nucleotide sequence ID" value="NZ_DF970222.1"/>
</dbReference>
<dbReference type="OrthoDB" id="9790349at2"/>
<evidence type="ECO:0000313" key="10">
    <source>
        <dbReference type="EMBL" id="GAP66664.1"/>
    </source>
</evidence>
<dbReference type="GO" id="GO:0005694">
    <property type="term" value="C:chromosome"/>
    <property type="evidence" value="ECO:0007669"/>
    <property type="project" value="UniProtKB-SubCell"/>
</dbReference>
<dbReference type="Gene3D" id="2.170.270.10">
    <property type="entry name" value="SET domain"/>
    <property type="match status" value="1"/>
</dbReference>
<dbReference type="GO" id="GO:0032259">
    <property type="term" value="P:methylation"/>
    <property type="evidence" value="ECO:0007669"/>
    <property type="project" value="UniProtKB-KW"/>
</dbReference>
<evidence type="ECO:0000256" key="2">
    <source>
        <dbReference type="ARBA" id="ARBA00022454"/>
    </source>
</evidence>
<dbReference type="PROSITE" id="PS50280">
    <property type="entry name" value="SET"/>
    <property type="match status" value="1"/>
</dbReference>
<gene>
    <name evidence="9" type="ORF">MBSD_2477</name>
    <name evidence="10" type="ORF">MBSD_n1975</name>
</gene>
<evidence type="ECO:0000313" key="11">
    <source>
        <dbReference type="Proteomes" id="UP000253740"/>
    </source>
</evidence>